<evidence type="ECO:0000256" key="2">
    <source>
        <dbReference type="SAM" id="SignalP"/>
    </source>
</evidence>
<keyword evidence="2" id="KW-0732">Signal</keyword>
<name>A0A4U0XHG4_9PEZI</name>
<protein>
    <submittedName>
        <fullName evidence="3">Uncharacterized protein</fullName>
    </submittedName>
</protein>
<gene>
    <name evidence="3" type="ORF">B0A49_02877</name>
</gene>
<feature type="region of interest" description="Disordered" evidence="1">
    <location>
        <begin position="308"/>
        <end position="328"/>
    </location>
</feature>
<dbReference type="AlphaFoldDB" id="A0A4U0XHG4"/>
<keyword evidence="4" id="KW-1185">Reference proteome</keyword>
<feature type="chain" id="PRO_5020315958" evidence="2">
    <location>
        <begin position="18"/>
        <end position="328"/>
    </location>
</feature>
<dbReference type="EMBL" id="NAJN01000386">
    <property type="protein sequence ID" value="TKA74095.1"/>
    <property type="molecule type" value="Genomic_DNA"/>
</dbReference>
<feature type="compositionally biased region" description="Basic and acidic residues" evidence="1">
    <location>
        <begin position="318"/>
        <end position="328"/>
    </location>
</feature>
<evidence type="ECO:0000313" key="4">
    <source>
        <dbReference type="Proteomes" id="UP000308768"/>
    </source>
</evidence>
<dbReference type="Proteomes" id="UP000308768">
    <property type="component" value="Unassembled WGS sequence"/>
</dbReference>
<feature type="region of interest" description="Disordered" evidence="1">
    <location>
        <begin position="166"/>
        <end position="205"/>
    </location>
</feature>
<evidence type="ECO:0000256" key="1">
    <source>
        <dbReference type="SAM" id="MobiDB-lite"/>
    </source>
</evidence>
<organism evidence="3 4">
    <name type="scientific">Cryomyces minteri</name>
    <dbReference type="NCBI Taxonomy" id="331657"/>
    <lineage>
        <taxon>Eukaryota</taxon>
        <taxon>Fungi</taxon>
        <taxon>Dikarya</taxon>
        <taxon>Ascomycota</taxon>
        <taxon>Pezizomycotina</taxon>
        <taxon>Dothideomycetes</taxon>
        <taxon>Dothideomycetes incertae sedis</taxon>
        <taxon>Cryomyces</taxon>
    </lineage>
</organism>
<accession>A0A4U0XHG4</accession>
<feature type="signal peptide" evidence="2">
    <location>
        <begin position="1"/>
        <end position="17"/>
    </location>
</feature>
<sequence>MRRAALSALALARLAASQSTVRVLLPQHPAQGDLVLPSPLAASLRGSNPTATTLVFACDQKNTTSCDWDPDGWTVTAGPTRINWVLAGSIYYDYTLVSSTVYTGQLSYGGDEQGQLPVTLMDSAVAHDVTIITGDATGFVTIQTSPPIPGTSSSLAVSTGAASQNVASTNSGAHPIDQSTIRKTASLSDASSTGSAGSVGNPFNTLSSSPAMRYDDLVGRRRRLWIGEVFFAADCPPSYAEVSTEKPESLSAACRHRQLRIPAYTERYVMIEVQWTTPSYPRLSRSQSNEPIDVWSLRTAREANLSRTAALDTDQLEDAMREGEGDVE</sequence>
<comment type="caution">
    <text evidence="3">The sequence shown here is derived from an EMBL/GenBank/DDBJ whole genome shotgun (WGS) entry which is preliminary data.</text>
</comment>
<reference evidence="3 4" key="1">
    <citation type="submission" date="2017-03" db="EMBL/GenBank/DDBJ databases">
        <title>Genomes of endolithic fungi from Antarctica.</title>
        <authorList>
            <person name="Coleine C."/>
            <person name="Masonjones S."/>
            <person name="Stajich J.E."/>
        </authorList>
    </citation>
    <scope>NUCLEOTIDE SEQUENCE [LARGE SCALE GENOMIC DNA]</scope>
    <source>
        <strain evidence="3 4">CCFEE 5187</strain>
    </source>
</reference>
<proteinExistence type="predicted"/>
<evidence type="ECO:0000313" key="3">
    <source>
        <dbReference type="EMBL" id="TKA74095.1"/>
    </source>
</evidence>